<feature type="transmembrane region" description="Helical" evidence="10">
    <location>
        <begin position="855"/>
        <end position="877"/>
    </location>
</feature>
<feature type="transmembrane region" description="Helical" evidence="10">
    <location>
        <begin position="229"/>
        <end position="247"/>
    </location>
</feature>
<name>A0A9W2YYU9_BIOGL</name>
<dbReference type="GeneID" id="106062148"/>
<dbReference type="PROSITE" id="PS50893">
    <property type="entry name" value="ABC_TRANSPORTER_2"/>
    <property type="match status" value="2"/>
</dbReference>
<dbReference type="InterPro" id="IPR027417">
    <property type="entry name" value="P-loop_NTPase"/>
</dbReference>
<feature type="transmembrane region" description="Helical" evidence="10">
    <location>
        <begin position="785"/>
        <end position="811"/>
    </location>
</feature>
<feature type="domain" description="ABC transmembrane type-1" evidence="12">
    <location>
        <begin position="90"/>
        <end position="372"/>
    </location>
</feature>
<dbReference type="FunFam" id="1.20.1560.10:FF:000026">
    <property type="entry name" value="Multidrug resistance-associated protein lethal(2)03659"/>
    <property type="match status" value="1"/>
</dbReference>
<dbReference type="FunFam" id="3.40.50.300:FF:000482">
    <property type="entry name" value="Multidrug resistance-associated protein member 4"/>
    <property type="match status" value="1"/>
</dbReference>
<dbReference type="PANTHER" id="PTHR24223:SF456">
    <property type="entry name" value="MULTIDRUG RESISTANCE-ASSOCIATED PROTEIN LETHAL(2)03659"/>
    <property type="match status" value="1"/>
</dbReference>
<dbReference type="InterPro" id="IPR047083">
    <property type="entry name" value="ABCC4_TMD2"/>
</dbReference>
<dbReference type="SUPFAM" id="SSF52540">
    <property type="entry name" value="P-loop containing nucleoside triphosphate hydrolases"/>
    <property type="match status" value="2"/>
</dbReference>
<dbReference type="CDD" id="cd03244">
    <property type="entry name" value="ABCC_MRP_domain2"/>
    <property type="match status" value="1"/>
</dbReference>
<dbReference type="InterPro" id="IPR050173">
    <property type="entry name" value="ABC_transporter_C-like"/>
</dbReference>
<evidence type="ECO:0000256" key="8">
    <source>
        <dbReference type="ARBA" id="ARBA00023136"/>
    </source>
</evidence>
<evidence type="ECO:0000256" key="5">
    <source>
        <dbReference type="ARBA" id="ARBA00022741"/>
    </source>
</evidence>
<feature type="transmembrane region" description="Helical" evidence="10">
    <location>
        <begin position="344"/>
        <end position="361"/>
    </location>
</feature>
<keyword evidence="3" id="KW-0813">Transport</keyword>
<evidence type="ECO:0000256" key="9">
    <source>
        <dbReference type="SAM" id="MobiDB-lite"/>
    </source>
</evidence>
<dbReference type="Pfam" id="PF00664">
    <property type="entry name" value="ABC_membrane"/>
    <property type="match status" value="2"/>
</dbReference>
<feature type="transmembrane region" description="Helical" evidence="10">
    <location>
        <begin position="972"/>
        <end position="991"/>
    </location>
</feature>
<feature type="transmembrane region" description="Helical" evidence="10">
    <location>
        <begin position="314"/>
        <end position="338"/>
    </location>
</feature>
<evidence type="ECO:0000256" key="6">
    <source>
        <dbReference type="ARBA" id="ARBA00022840"/>
    </source>
</evidence>
<feature type="transmembrane region" description="Helical" evidence="10">
    <location>
        <begin position="883"/>
        <end position="902"/>
    </location>
</feature>
<organism evidence="13 14">
    <name type="scientific">Biomphalaria glabrata</name>
    <name type="common">Bloodfluke planorb</name>
    <name type="synonym">Freshwater snail</name>
    <dbReference type="NCBI Taxonomy" id="6526"/>
    <lineage>
        <taxon>Eukaryota</taxon>
        <taxon>Metazoa</taxon>
        <taxon>Spiralia</taxon>
        <taxon>Lophotrochozoa</taxon>
        <taxon>Mollusca</taxon>
        <taxon>Gastropoda</taxon>
        <taxon>Heterobranchia</taxon>
        <taxon>Euthyneura</taxon>
        <taxon>Panpulmonata</taxon>
        <taxon>Hygrophila</taxon>
        <taxon>Lymnaeoidea</taxon>
        <taxon>Planorbidae</taxon>
        <taxon>Biomphalaria</taxon>
    </lineage>
</organism>
<dbReference type="CDD" id="cd03250">
    <property type="entry name" value="ABCC_MRP_domain1"/>
    <property type="match status" value="1"/>
</dbReference>
<dbReference type="InterPro" id="IPR017871">
    <property type="entry name" value="ABC_transporter-like_CS"/>
</dbReference>
<proteinExistence type="inferred from homology"/>
<dbReference type="InterPro" id="IPR011527">
    <property type="entry name" value="ABC1_TM_dom"/>
</dbReference>
<dbReference type="GO" id="GO:0016020">
    <property type="term" value="C:membrane"/>
    <property type="evidence" value="ECO:0007669"/>
    <property type="project" value="UniProtKB-SubCell"/>
</dbReference>
<evidence type="ECO:0000256" key="3">
    <source>
        <dbReference type="ARBA" id="ARBA00022448"/>
    </source>
</evidence>
<comment type="subcellular location">
    <subcellularLocation>
        <location evidence="1">Membrane</location>
        <topology evidence="1">Multi-pass membrane protein</topology>
    </subcellularLocation>
</comment>
<dbReference type="OrthoDB" id="6500128at2759"/>
<keyword evidence="7 10" id="KW-1133">Transmembrane helix</keyword>
<keyword evidence="13" id="KW-1185">Reference proteome</keyword>
<evidence type="ECO:0000256" key="4">
    <source>
        <dbReference type="ARBA" id="ARBA00022692"/>
    </source>
</evidence>
<dbReference type="SMART" id="SM00382">
    <property type="entry name" value="AAA"/>
    <property type="match status" value="2"/>
</dbReference>
<dbReference type="GO" id="GO:0016887">
    <property type="term" value="F:ATP hydrolysis activity"/>
    <property type="evidence" value="ECO:0007669"/>
    <property type="project" value="InterPro"/>
</dbReference>
<dbReference type="CDD" id="cd18601">
    <property type="entry name" value="ABC_6TM_MRP4_D2_like"/>
    <property type="match status" value="1"/>
</dbReference>
<dbReference type="InterPro" id="IPR036640">
    <property type="entry name" value="ABC1_TM_sf"/>
</dbReference>
<dbReference type="RefSeq" id="XP_055867946.1">
    <property type="nucleotide sequence ID" value="XM_056011971.1"/>
</dbReference>
<dbReference type="PROSITE" id="PS00211">
    <property type="entry name" value="ABC_TRANSPORTER_1"/>
    <property type="match status" value="2"/>
</dbReference>
<evidence type="ECO:0000256" key="7">
    <source>
        <dbReference type="ARBA" id="ARBA00022989"/>
    </source>
</evidence>
<evidence type="ECO:0000256" key="1">
    <source>
        <dbReference type="ARBA" id="ARBA00004141"/>
    </source>
</evidence>
<feature type="transmembrane region" description="Helical" evidence="10">
    <location>
        <begin position="707"/>
        <end position="726"/>
    </location>
</feature>
<dbReference type="Pfam" id="PF00005">
    <property type="entry name" value="ABC_tran"/>
    <property type="match status" value="2"/>
</dbReference>
<dbReference type="FunFam" id="1.20.1560.10:FF:000014">
    <property type="entry name" value="Multidrug resistance-associated protein member 4"/>
    <property type="match status" value="1"/>
</dbReference>
<dbReference type="InterPro" id="IPR003593">
    <property type="entry name" value="AAA+_ATPase"/>
</dbReference>
<feature type="transmembrane region" description="Helical" evidence="10">
    <location>
        <begin position="127"/>
        <end position="150"/>
    </location>
</feature>
<dbReference type="SUPFAM" id="SSF90123">
    <property type="entry name" value="ABC transporter transmembrane region"/>
    <property type="match status" value="2"/>
</dbReference>
<protein>
    <submittedName>
        <fullName evidence="14">ATP-binding cassette sub-family C member 4-like isoform X1</fullName>
    </submittedName>
</protein>
<keyword evidence="4 10" id="KW-0812">Transmembrane</keyword>
<sequence>MDESLRHINPNPTLSANIFSRTLFCWLDPLFKKGYKRPLEDTDLYNVCPSDSSEYLGNKLEDEWNKQLKKGGKPSLLKALMRTFGLQYMLVGLVVFFEEATKVVQPLLLGGLIRYFTPDSPVSKKEAWLYAMGVSLCAIVLAITHHPYFFCVQRIGMRMRIACCSLMYKKCLRLSNKALGETTIGQIVNLMSNDVNRFDQAVVFLHFLWVGPVQAIAVLIILWHELGPSVLAGFFVLLLLIPVQGFMGKLFSKLRHKTAIHTDERVKVMNEIISGMRVIKMYCWEKPFGELVEKIRKSEIRYLMRKKVLTSYTASVWVVIHRLLYYSLAVGIVLAGTWSSLRPAVLYTATPLLFLLAYNLVGCVFEAARYTGECVATGARLKRFLLLEELGQSSSVDRTLLNQVDDKCYVELDNVTAKWDGNTSESNTLENISLRVDPGKLVAVIGPVGAGKSSLLMSILGELPAQTGSVKVSGKVSYVSQQPWIFSGSVRQNIVFGGVFDKAKYDRIIKVCALTRDLEIMPNGDTTLIGDRGVSLSGGQRARVSLARALYMDADIYLLDDPLSAVDAAVGRHIFEKCIVGYLKKKPRILVTHQVQFLPVADTIYILKEGKINIKGSFDELSQSGVDFSELLKRPENEEPSSPPVGSSVDPLSVHPELSEFGSHLSLASIAEGYEPEPVQLPEVEERAKGNVGMKIYVDYFKAGSGVFKFTILVLLNIAAQLFYIGSDWWLSRWSNQEEVKYAAIEKHRQFLEINNLTDSFNVSDFSGNFSSNITIPYVDSHFNIYVFTGIILAVFLFGLARALLFFKIAVDASQTLHNMMFARILRSPISFFDSNPVGRILNRFSKDVGHMDDLLPVTFFDFIQCALLILGIVLVAGIVNPYVFIPTVPLAICFVLVRKYYLQTSRSIKRLEGTTRSPVFSYLSATLQGLHTIRSMNMEQKFMEEFDAYQDKHSEAWFLFLATSRWLAVRLDWLCALFVTAVTVCSVLAADTMSAGLVGLSITYTMTLMGMFQWGVRQSAEVENQMISVERVLEYSRLPEEAALESKPDTKPPPGWPYEGQIVADKVCLRYSPSGPLVLKDLTFVIHGREKVGIVGRTGAGKSSLITTLFRMSEPEGKLEIDGINIQQIGLHDLRSTISIIPQDPVLFTGSLRKNLDPFQHHSDEQLWKSLDEVKLREQIKDIPEGLGAEVSEGGVNFSVGQRQLICLARAILRNNRILLIDEATANVDPITDELIQQTIRTKFRECTVLTIAHRLHTIIDSDRVMVLDNGFIVEFEKPYKLMSQGHGFFYEMVQQLGKAEFDHLLELAREADKKNETKHITANGVPAKLFKSQNSTLDSPTNLDTSYDISDLTYEITDIENSLKMIDDVSDAPEVGARAKKADAVSTNSSSVTPLTATSASDTEQTALLTPTSPEEEASLAETKAMLKTEPHDRTSDDENDEGDESLVLIKSARGSHTDVTEA</sequence>
<feature type="compositionally biased region" description="Basic and acidic residues" evidence="9">
    <location>
        <begin position="1427"/>
        <end position="1439"/>
    </location>
</feature>
<accession>A0A9W2YYU9</accession>
<evidence type="ECO:0000313" key="14">
    <source>
        <dbReference type="RefSeq" id="XP_055867946.1"/>
    </source>
</evidence>
<evidence type="ECO:0000259" key="11">
    <source>
        <dbReference type="PROSITE" id="PS50893"/>
    </source>
</evidence>
<dbReference type="FunFam" id="3.40.50.300:FF:000163">
    <property type="entry name" value="Multidrug resistance-associated protein member 4"/>
    <property type="match status" value="1"/>
</dbReference>
<dbReference type="PROSITE" id="PS50929">
    <property type="entry name" value="ABC_TM1F"/>
    <property type="match status" value="2"/>
</dbReference>
<evidence type="ECO:0000256" key="10">
    <source>
        <dbReference type="SAM" id="Phobius"/>
    </source>
</evidence>
<dbReference type="Proteomes" id="UP001165740">
    <property type="component" value="Chromosome 15"/>
</dbReference>
<feature type="domain" description="ABC transmembrane type-1" evidence="12">
    <location>
        <begin position="712"/>
        <end position="1025"/>
    </location>
</feature>
<comment type="similarity">
    <text evidence="2">Belongs to the ABC transporter superfamily. ABCC family. Conjugate transporter (TC 3.A.1.208) subfamily.</text>
</comment>
<dbReference type="GO" id="GO:0140359">
    <property type="term" value="F:ABC-type transporter activity"/>
    <property type="evidence" value="ECO:0007669"/>
    <property type="project" value="InterPro"/>
</dbReference>
<reference evidence="14" key="1">
    <citation type="submission" date="2025-08" db="UniProtKB">
        <authorList>
            <consortium name="RefSeq"/>
        </authorList>
    </citation>
    <scope>IDENTIFICATION</scope>
</reference>
<feature type="compositionally biased region" description="Polar residues" evidence="9">
    <location>
        <begin position="1387"/>
        <end position="1415"/>
    </location>
</feature>
<dbReference type="InterPro" id="IPR003439">
    <property type="entry name" value="ABC_transporter-like_ATP-bd"/>
</dbReference>
<evidence type="ECO:0000256" key="2">
    <source>
        <dbReference type="ARBA" id="ARBA00009726"/>
    </source>
</evidence>
<gene>
    <name evidence="14" type="primary">LOC106062148</name>
</gene>
<feature type="domain" description="ABC transporter" evidence="11">
    <location>
        <begin position="1063"/>
        <end position="1296"/>
    </location>
</feature>
<feature type="domain" description="ABC transporter" evidence="11">
    <location>
        <begin position="410"/>
        <end position="634"/>
    </location>
</feature>
<dbReference type="GO" id="GO:0005524">
    <property type="term" value="F:ATP binding"/>
    <property type="evidence" value="ECO:0007669"/>
    <property type="project" value="UniProtKB-KW"/>
</dbReference>
<dbReference type="Gene3D" id="3.40.50.300">
    <property type="entry name" value="P-loop containing nucleotide triphosphate hydrolases"/>
    <property type="match status" value="2"/>
</dbReference>
<keyword evidence="8 10" id="KW-0472">Membrane</keyword>
<dbReference type="Gene3D" id="1.20.1560.10">
    <property type="entry name" value="ABC transporter type 1, transmembrane domain"/>
    <property type="match status" value="2"/>
</dbReference>
<feature type="transmembrane region" description="Helical" evidence="10">
    <location>
        <begin position="201"/>
        <end position="223"/>
    </location>
</feature>
<dbReference type="OMA" id="ACAQWFH"/>
<evidence type="ECO:0000259" key="12">
    <source>
        <dbReference type="PROSITE" id="PS50929"/>
    </source>
</evidence>
<feature type="region of interest" description="Disordered" evidence="9">
    <location>
        <begin position="1381"/>
        <end position="1465"/>
    </location>
</feature>
<keyword evidence="5" id="KW-0547">Nucleotide-binding</keyword>
<keyword evidence="6" id="KW-0067">ATP-binding</keyword>
<dbReference type="PANTHER" id="PTHR24223">
    <property type="entry name" value="ATP-BINDING CASSETTE SUB-FAMILY C"/>
    <property type="match status" value="1"/>
</dbReference>
<evidence type="ECO:0000313" key="13">
    <source>
        <dbReference type="Proteomes" id="UP001165740"/>
    </source>
</evidence>